<keyword evidence="2" id="KW-1185">Reference proteome</keyword>
<protein>
    <submittedName>
        <fullName evidence="1">Uncharacterized protein</fullName>
    </submittedName>
</protein>
<proteinExistence type="predicted"/>
<dbReference type="AlphaFoldDB" id="A0A9P5PHP5"/>
<evidence type="ECO:0000313" key="1">
    <source>
        <dbReference type="EMBL" id="KAF9062847.1"/>
    </source>
</evidence>
<name>A0A9P5PHP5_9AGAR</name>
<sequence length="190" mass="20828">MSIYTGAGEGGSDQCVLSRTLLAKALIFLEHSCLGMQLWPRRCGSISPWNRLSSWTSRIISFALRSIIQTFPFHILVLSASEKSQLFAISHGARRTAKVSKGFKKHHGKNIDCGLFGFSGKHREIELSEEPVRRLIDCVTGELGNEDLGIEGPGRGVASKNVQANLDVVSFQPIKSPFISVLSEATGSWR</sequence>
<accession>A0A9P5PHP5</accession>
<dbReference type="Proteomes" id="UP000772434">
    <property type="component" value="Unassembled WGS sequence"/>
</dbReference>
<dbReference type="EMBL" id="JADNRY010000160">
    <property type="protein sequence ID" value="KAF9062847.1"/>
    <property type="molecule type" value="Genomic_DNA"/>
</dbReference>
<organism evidence="1 2">
    <name type="scientific">Rhodocollybia butyracea</name>
    <dbReference type="NCBI Taxonomy" id="206335"/>
    <lineage>
        <taxon>Eukaryota</taxon>
        <taxon>Fungi</taxon>
        <taxon>Dikarya</taxon>
        <taxon>Basidiomycota</taxon>
        <taxon>Agaricomycotina</taxon>
        <taxon>Agaricomycetes</taxon>
        <taxon>Agaricomycetidae</taxon>
        <taxon>Agaricales</taxon>
        <taxon>Marasmiineae</taxon>
        <taxon>Omphalotaceae</taxon>
        <taxon>Rhodocollybia</taxon>
    </lineage>
</organism>
<evidence type="ECO:0000313" key="2">
    <source>
        <dbReference type="Proteomes" id="UP000772434"/>
    </source>
</evidence>
<gene>
    <name evidence="1" type="ORF">BDP27DRAFT_272112</name>
</gene>
<comment type="caution">
    <text evidence="1">The sequence shown here is derived from an EMBL/GenBank/DDBJ whole genome shotgun (WGS) entry which is preliminary data.</text>
</comment>
<reference evidence="1" key="1">
    <citation type="submission" date="2020-11" db="EMBL/GenBank/DDBJ databases">
        <authorList>
            <consortium name="DOE Joint Genome Institute"/>
            <person name="Ahrendt S."/>
            <person name="Riley R."/>
            <person name="Andreopoulos W."/>
            <person name="Labutti K."/>
            <person name="Pangilinan J."/>
            <person name="Ruiz-Duenas F.J."/>
            <person name="Barrasa J.M."/>
            <person name="Sanchez-Garcia M."/>
            <person name="Camarero S."/>
            <person name="Miyauchi S."/>
            <person name="Serrano A."/>
            <person name="Linde D."/>
            <person name="Babiker R."/>
            <person name="Drula E."/>
            <person name="Ayuso-Fernandez I."/>
            <person name="Pacheco R."/>
            <person name="Padilla G."/>
            <person name="Ferreira P."/>
            <person name="Barriuso J."/>
            <person name="Kellner H."/>
            <person name="Castanera R."/>
            <person name="Alfaro M."/>
            <person name="Ramirez L."/>
            <person name="Pisabarro A.G."/>
            <person name="Kuo A."/>
            <person name="Tritt A."/>
            <person name="Lipzen A."/>
            <person name="He G."/>
            <person name="Yan M."/>
            <person name="Ng V."/>
            <person name="Cullen D."/>
            <person name="Martin F."/>
            <person name="Rosso M.-N."/>
            <person name="Henrissat B."/>
            <person name="Hibbett D."/>
            <person name="Martinez A.T."/>
            <person name="Grigoriev I.V."/>
        </authorList>
    </citation>
    <scope>NUCLEOTIDE SEQUENCE</scope>
    <source>
        <strain evidence="1">AH 40177</strain>
    </source>
</reference>